<dbReference type="Proteomes" id="UP000596337">
    <property type="component" value="Chromosome 1"/>
</dbReference>
<dbReference type="RefSeq" id="WP_074189953.1">
    <property type="nucleotide sequence ID" value="NZ_CANMIC010000002.1"/>
</dbReference>
<keyword evidence="1" id="KW-0732">Signal</keyword>
<protein>
    <submittedName>
        <fullName evidence="3">Nuclear transport factor 2 family protein</fullName>
    </submittedName>
</protein>
<evidence type="ECO:0000313" key="4">
    <source>
        <dbReference type="Proteomes" id="UP000596337"/>
    </source>
</evidence>
<feature type="chain" id="PRO_5041717449" evidence="1">
    <location>
        <begin position="18"/>
        <end position="135"/>
    </location>
</feature>
<name>A0AA92R799_9VIBR</name>
<evidence type="ECO:0000256" key="1">
    <source>
        <dbReference type="SAM" id="SignalP"/>
    </source>
</evidence>
<dbReference type="InterPro" id="IPR032710">
    <property type="entry name" value="NTF2-like_dom_sf"/>
</dbReference>
<dbReference type="EMBL" id="CP069195">
    <property type="protein sequence ID" value="QRG83993.1"/>
    <property type="molecule type" value="Genomic_DNA"/>
</dbReference>
<proteinExistence type="predicted"/>
<evidence type="ECO:0000313" key="3">
    <source>
        <dbReference type="EMBL" id="QRG83993.1"/>
    </source>
</evidence>
<sequence length="135" mass="15258">MRFILLFLPIFSFGLQAAEYIKPQTPGELHALFGQYFAQHDLEGLSTLFDKDAVLVLDKEGNQAKGHDEIKEVLKTFMQGDVEMVTKSVSIHINNDVAMIRSEWEISNTMTGTALEVMRYVDGGWVYIIDNPNGF</sequence>
<reference evidence="3 4" key="1">
    <citation type="submission" date="2021-01" db="EMBL/GenBank/DDBJ databases">
        <title>Characterization of a novel blaVMB-2- harboring plasmid in Vibrio diabolicus.</title>
        <authorList>
            <person name="Liu M."/>
        </authorList>
    </citation>
    <scope>NUCLEOTIDE SEQUENCE [LARGE SCALE GENOMIC DNA]</scope>
    <source>
        <strain evidence="3 4">SLV18</strain>
    </source>
</reference>
<dbReference type="Pfam" id="PF14534">
    <property type="entry name" value="DUF4440"/>
    <property type="match status" value="1"/>
</dbReference>
<accession>A0AA92R799</accession>
<dbReference type="SUPFAM" id="SSF54427">
    <property type="entry name" value="NTF2-like"/>
    <property type="match status" value="1"/>
</dbReference>
<dbReference type="KEGG" id="vdb:AL552_00410"/>
<dbReference type="Gene3D" id="3.10.450.50">
    <property type="match status" value="1"/>
</dbReference>
<dbReference type="AlphaFoldDB" id="A0AA92R799"/>
<dbReference type="InterPro" id="IPR027843">
    <property type="entry name" value="DUF4440"/>
</dbReference>
<gene>
    <name evidence="3" type="ORF">JOS67_06740</name>
</gene>
<organism evidence="3 4">
    <name type="scientific">Vibrio diabolicus</name>
    <dbReference type="NCBI Taxonomy" id="50719"/>
    <lineage>
        <taxon>Bacteria</taxon>
        <taxon>Pseudomonadati</taxon>
        <taxon>Pseudomonadota</taxon>
        <taxon>Gammaproteobacteria</taxon>
        <taxon>Vibrionales</taxon>
        <taxon>Vibrionaceae</taxon>
        <taxon>Vibrio</taxon>
        <taxon>Vibrio diabolicus subgroup</taxon>
    </lineage>
</organism>
<evidence type="ECO:0000259" key="2">
    <source>
        <dbReference type="Pfam" id="PF14534"/>
    </source>
</evidence>
<feature type="signal peptide" evidence="1">
    <location>
        <begin position="1"/>
        <end position="17"/>
    </location>
</feature>
<feature type="domain" description="DUF4440" evidence="2">
    <location>
        <begin position="29"/>
        <end position="126"/>
    </location>
</feature>